<keyword evidence="3" id="KW-1185">Reference proteome</keyword>
<feature type="domain" description="Right handed beta helix" evidence="1">
    <location>
        <begin position="292"/>
        <end position="408"/>
    </location>
</feature>
<dbReference type="RefSeq" id="WP_218254285.1">
    <property type="nucleotide sequence ID" value="NZ_JABXWD010000726.1"/>
</dbReference>
<reference evidence="2 3" key="1">
    <citation type="journal article" date="2020" name="J Geophys Res Biogeosci">
        <title>Magnetotaxis as an Adaptation to Enable Bacterial Shuttling of Microbial Sulfur and Sulfur Cycling Across Aquatic Oxic#Anoxic Interfaces.</title>
        <authorList>
            <person name="Li J."/>
            <person name="Liu P."/>
            <person name="Wang J."/>
            <person name="Roberts A.P."/>
            <person name="Pan Y."/>
        </authorList>
    </citation>
    <scope>NUCLEOTIDE SEQUENCE [LARGE SCALE GENOMIC DNA]</scope>
    <source>
        <strain evidence="2 3">MYR-1_YQ</strain>
    </source>
</reference>
<name>A0ABS6S489_9BACT</name>
<dbReference type="InterPro" id="IPR039448">
    <property type="entry name" value="Beta_helix"/>
</dbReference>
<feature type="non-terminal residue" evidence="2">
    <location>
        <position position="1"/>
    </location>
</feature>
<dbReference type="SMART" id="SM00710">
    <property type="entry name" value="PbH1"/>
    <property type="match status" value="7"/>
</dbReference>
<dbReference type="Proteomes" id="UP001196980">
    <property type="component" value="Unassembled WGS sequence"/>
</dbReference>
<organism evidence="2 3">
    <name type="scientific">Candidatus Magnetobacterium casense</name>
    <dbReference type="NCBI Taxonomy" id="1455061"/>
    <lineage>
        <taxon>Bacteria</taxon>
        <taxon>Pseudomonadati</taxon>
        <taxon>Nitrospirota</taxon>
        <taxon>Thermodesulfovibrionia</taxon>
        <taxon>Thermodesulfovibrionales</taxon>
        <taxon>Candidatus Magnetobacteriaceae</taxon>
        <taxon>Candidatus Magnetobacterium</taxon>
    </lineage>
</organism>
<dbReference type="InterPro" id="IPR022441">
    <property type="entry name" value="Para_beta_helix_rpt-2"/>
</dbReference>
<proteinExistence type="predicted"/>
<evidence type="ECO:0000259" key="1">
    <source>
        <dbReference type="Pfam" id="PF13229"/>
    </source>
</evidence>
<sequence length="409" mass="44195">DDVEFAYNTASYLSCEVTTSCSYTDILHLSGQTDAHAELVNHSDFIYSVCCRDTSGFVTLSTACDDAVLLHLSDETNAHVELNNMTDFPWSACLSATGATLSCRYTSAGCSGGETCIATVSTELPSSKKWSNQHIGDCVTAPYETYVCCRAQDYIRTCNSCADCQAKITSSSPDTTVRLVSDITGEPGTCIDVNSGSGVTFDCAGHTISALSGAMIGINVLETSANFTIRNCPNVSYFRYGIRLFHSEKTTVYNTTLYNNTYSGALVMSATNLNFTDVTAYNNGDAVNWPYSGIYLEYVNNSRFTGINTSYNTHNYGFFAYESNNNTLNNIFSSENGWEGVALQYSDNNTLSGITAEDGSDSGIHLFNSSNNLLENLVLNNNFEFGLVLGLDSDNNTISGSTITDNTQG</sequence>
<evidence type="ECO:0000313" key="2">
    <source>
        <dbReference type="EMBL" id="MBV6343669.1"/>
    </source>
</evidence>
<evidence type="ECO:0000313" key="3">
    <source>
        <dbReference type="Proteomes" id="UP001196980"/>
    </source>
</evidence>
<protein>
    <submittedName>
        <fullName evidence="2">Right-handed parallel beta-helix repeat-containing protein</fullName>
    </submittedName>
</protein>
<dbReference type="InterPro" id="IPR006626">
    <property type="entry name" value="PbH1"/>
</dbReference>
<dbReference type="EMBL" id="JABXWD010000726">
    <property type="protein sequence ID" value="MBV6343669.1"/>
    <property type="molecule type" value="Genomic_DNA"/>
</dbReference>
<accession>A0ABS6S489</accession>
<comment type="caution">
    <text evidence="2">The sequence shown here is derived from an EMBL/GenBank/DDBJ whole genome shotgun (WGS) entry which is preliminary data.</text>
</comment>
<dbReference type="NCBIfam" id="TIGR03804">
    <property type="entry name" value="para_beta_helix"/>
    <property type="match status" value="1"/>
</dbReference>
<dbReference type="Pfam" id="PF13229">
    <property type="entry name" value="Beta_helix"/>
    <property type="match status" value="1"/>
</dbReference>
<gene>
    <name evidence="2" type="ORF">HWQ67_19045</name>
</gene>
<feature type="non-terminal residue" evidence="2">
    <location>
        <position position="409"/>
    </location>
</feature>